<proteinExistence type="predicted"/>
<gene>
    <name evidence="6" type="ORF">LARSCL_LOCUS19471</name>
</gene>
<dbReference type="InterPro" id="IPR036259">
    <property type="entry name" value="MFS_trans_sf"/>
</dbReference>
<keyword evidence="4" id="KW-0472">Membrane</keyword>
<evidence type="ECO:0000259" key="5">
    <source>
        <dbReference type="PROSITE" id="PS50850"/>
    </source>
</evidence>
<organism evidence="6 7">
    <name type="scientific">Larinioides sclopetarius</name>
    <dbReference type="NCBI Taxonomy" id="280406"/>
    <lineage>
        <taxon>Eukaryota</taxon>
        <taxon>Metazoa</taxon>
        <taxon>Ecdysozoa</taxon>
        <taxon>Arthropoda</taxon>
        <taxon>Chelicerata</taxon>
        <taxon>Arachnida</taxon>
        <taxon>Araneae</taxon>
        <taxon>Araneomorphae</taxon>
        <taxon>Entelegynae</taxon>
        <taxon>Araneoidea</taxon>
        <taxon>Araneidae</taxon>
        <taxon>Larinioides</taxon>
    </lineage>
</organism>
<dbReference type="InterPro" id="IPR020846">
    <property type="entry name" value="MFS_dom"/>
</dbReference>
<keyword evidence="2" id="KW-0812">Transmembrane</keyword>
<evidence type="ECO:0000313" key="7">
    <source>
        <dbReference type="Proteomes" id="UP001497382"/>
    </source>
</evidence>
<dbReference type="Pfam" id="PF07690">
    <property type="entry name" value="MFS_1"/>
    <property type="match status" value="1"/>
</dbReference>
<evidence type="ECO:0000256" key="1">
    <source>
        <dbReference type="ARBA" id="ARBA00004127"/>
    </source>
</evidence>
<evidence type="ECO:0000256" key="4">
    <source>
        <dbReference type="ARBA" id="ARBA00023136"/>
    </source>
</evidence>
<protein>
    <recommendedName>
        <fullName evidence="5">Major facilitator superfamily (MFS) profile domain-containing protein</fullName>
    </recommendedName>
</protein>
<dbReference type="GO" id="GO:0035435">
    <property type="term" value="P:phosphate ion transmembrane transport"/>
    <property type="evidence" value="ECO:0007669"/>
    <property type="project" value="TreeGrafter"/>
</dbReference>
<evidence type="ECO:0000256" key="3">
    <source>
        <dbReference type="ARBA" id="ARBA00022989"/>
    </source>
</evidence>
<dbReference type="InterPro" id="IPR011701">
    <property type="entry name" value="MFS"/>
</dbReference>
<evidence type="ECO:0000313" key="6">
    <source>
        <dbReference type="EMBL" id="CAL1295789.1"/>
    </source>
</evidence>
<dbReference type="SUPFAM" id="SSF103473">
    <property type="entry name" value="MFS general substrate transporter"/>
    <property type="match status" value="1"/>
</dbReference>
<keyword evidence="3" id="KW-1133">Transmembrane helix</keyword>
<reference evidence="6 7" key="1">
    <citation type="submission" date="2024-04" db="EMBL/GenBank/DDBJ databases">
        <authorList>
            <person name="Rising A."/>
            <person name="Reimegard J."/>
            <person name="Sonavane S."/>
            <person name="Akerstrom W."/>
            <person name="Nylinder S."/>
            <person name="Hedman E."/>
            <person name="Kallberg Y."/>
        </authorList>
    </citation>
    <scope>NUCLEOTIDE SEQUENCE [LARGE SCALE GENOMIC DNA]</scope>
</reference>
<dbReference type="PROSITE" id="PS50850">
    <property type="entry name" value="MFS"/>
    <property type="match status" value="1"/>
</dbReference>
<keyword evidence="7" id="KW-1185">Reference proteome</keyword>
<dbReference type="EMBL" id="CAXIEN010000379">
    <property type="protein sequence ID" value="CAL1295789.1"/>
    <property type="molecule type" value="Genomic_DNA"/>
</dbReference>
<comment type="caution">
    <text evidence="6">The sequence shown here is derived from an EMBL/GenBank/DDBJ whole genome shotgun (WGS) entry which is preliminary data.</text>
</comment>
<accession>A0AAV2BK19</accession>
<feature type="domain" description="Major facilitator superfamily (MFS) profile" evidence="5">
    <location>
        <begin position="1"/>
        <end position="298"/>
    </location>
</feature>
<dbReference type="PANTHER" id="PTHR43826">
    <property type="entry name" value="GLUCOSE-6-PHOSPHATE EXCHANGER SLC37A4"/>
    <property type="match status" value="1"/>
</dbReference>
<evidence type="ECO:0000256" key="2">
    <source>
        <dbReference type="ARBA" id="ARBA00022692"/>
    </source>
</evidence>
<dbReference type="GO" id="GO:0061513">
    <property type="term" value="F:glucose 6-phosphate:phosphate antiporter activity"/>
    <property type="evidence" value="ECO:0007669"/>
    <property type="project" value="TreeGrafter"/>
</dbReference>
<dbReference type="InterPro" id="IPR051337">
    <property type="entry name" value="OPA_Antiporter"/>
</dbReference>
<dbReference type="AlphaFoldDB" id="A0AAV2BK19"/>
<dbReference type="Gene3D" id="1.20.1250.20">
    <property type="entry name" value="MFS general substrate transporter like domains"/>
    <property type="match status" value="2"/>
</dbReference>
<dbReference type="Proteomes" id="UP001497382">
    <property type="component" value="Unassembled WGS sequence"/>
</dbReference>
<dbReference type="GO" id="GO:0005789">
    <property type="term" value="C:endoplasmic reticulum membrane"/>
    <property type="evidence" value="ECO:0007669"/>
    <property type="project" value="TreeGrafter"/>
</dbReference>
<comment type="subcellular location">
    <subcellularLocation>
        <location evidence="1">Endomembrane system</location>
        <topology evidence="1">Multi-pass membrane protein</topology>
    </subcellularLocation>
</comment>
<sequence>MAGVYVTLFVCFASYTYNRKSVSFVTPSLIGEGLDASDAGLIISCQNAAFAVSKFLAGVLSDRTNPRLLFTAGLLLSGLTTLLFSSSSTLGVFCALWFANGLAQGCGWPSCVKYIRQRAPPSQLGTLWSLLSSGNNLSGCLSPFLSAYLVTHYGWRTSVSAAGVTSLVLGSFCLFALGDATPSSTETSNQNKNIISGSKAGPETFGDLLRDPFLWLISAGFLVVFCAKTTLVDWGQLFLIEERNFTQREGSAFTSSVESGGLLGRIAAGYLTDHLIRRLGEKPDPVRFQGRELDCWLQ</sequence>
<dbReference type="PANTHER" id="PTHR43826:SF3">
    <property type="entry name" value="GLUCOSE-6-PHOSPHATE EXCHANGER SLC37A4"/>
    <property type="match status" value="1"/>
</dbReference>
<name>A0AAV2BK19_9ARAC</name>